<proteinExistence type="predicted"/>
<dbReference type="Proteomes" id="UP001458880">
    <property type="component" value="Unassembled WGS sequence"/>
</dbReference>
<evidence type="ECO:0000313" key="1">
    <source>
        <dbReference type="EMBL" id="KAK9685834.1"/>
    </source>
</evidence>
<dbReference type="EMBL" id="JASPKY010000745">
    <property type="protein sequence ID" value="KAK9685834.1"/>
    <property type="molecule type" value="Genomic_DNA"/>
</dbReference>
<accession>A0AAW1I9G7</accession>
<organism evidence="1 2">
    <name type="scientific">Popillia japonica</name>
    <name type="common">Japanese beetle</name>
    <dbReference type="NCBI Taxonomy" id="7064"/>
    <lineage>
        <taxon>Eukaryota</taxon>
        <taxon>Metazoa</taxon>
        <taxon>Ecdysozoa</taxon>
        <taxon>Arthropoda</taxon>
        <taxon>Hexapoda</taxon>
        <taxon>Insecta</taxon>
        <taxon>Pterygota</taxon>
        <taxon>Neoptera</taxon>
        <taxon>Endopterygota</taxon>
        <taxon>Coleoptera</taxon>
        <taxon>Polyphaga</taxon>
        <taxon>Scarabaeiformia</taxon>
        <taxon>Scarabaeidae</taxon>
        <taxon>Rutelinae</taxon>
        <taxon>Popillia</taxon>
    </lineage>
</organism>
<evidence type="ECO:0000313" key="2">
    <source>
        <dbReference type="Proteomes" id="UP001458880"/>
    </source>
</evidence>
<dbReference type="AlphaFoldDB" id="A0AAW1I9G7"/>
<protein>
    <submittedName>
        <fullName evidence="1">Uncharacterized protein</fullName>
    </submittedName>
</protein>
<comment type="caution">
    <text evidence="1">The sequence shown here is derived from an EMBL/GenBank/DDBJ whole genome shotgun (WGS) entry which is preliminary data.</text>
</comment>
<sequence>MDTLCYHYNLAFPLTKCKTGTAIKTNSKGWITEQITKSSDDLRDLYLLQKKYPQLKKWYLKKAVEHKQLVKKTKKDYNSRIISSAANKFESDVADGERLQ</sequence>
<reference evidence="1 2" key="1">
    <citation type="journal article" date="2024" name="BMC Genomics">
        <title>De novo assembly and annotation of Popillia japonica's genome with initial clues to its potential as an invasive pest.</title>
        <authorList>
            <person name="Cucini C."/>
            <person name="Boschi S."/>
            <person name="Funari R."/>
            <person name="Cardaioli E."/>
            <person name="Iannotti N."/>
            <person name="Marturano G."/>
            <person name="Paoli F."/>
            <person name="Bruttini M."/>
            <person name="Carapelli A."/>
            <person name="Frati F."/>
            <person name="Nardi F."/>
        </authorList>
    </citation>
    <scope>NUCLEOTIDE SEQUENCE [LARGE SCALE GENOMIC DNA]</scope>
    <source>
        <strain evidence="1">DMR45628</strain>
    </source>
</reference>
<gene>
    <name evidence="1" type="ORF">QE152_g37645</name>
</gene>
<keyword evidence="2" id="KW-1185">Reference proteome</keyword>
<name>A0AAW1I9G7_POPJA</name>